<evidence type="ECO:0000256" key="1">
    <source>
        <dbReference type="SAM" id="MobiDB-lite"/>
    </source>
</evidence>
<gene>
    <name evidence="2" type="ORF">F511_29440</name>
</gene>
<dbReference type="Proteomes" id="UP000250235">
    <property type="component" value="Unassembled WGS sequence"/>
</dbReference>
<dbReference type="AlphaFoldDB" id="A0A2Z7AH48"/>
<evidence type="ECO:0000313" key="3">
    <source>
        <dbReference type="Proteomes" id="UP000250235"/>
    </source>
</evidence>
<proteinExistence type="predicted"/>
<protein>
    <submittedName>
        <fullName evidence="2">Uncharacterized protein</fullName>
    </submittedName>
</protein>
<organism evidence="2 3">
    <name type="scientific">Dorcoceras hygrometricum</name>
    <dbReference type="NCBI Taxonomy" id="472368"/>
    <lineage>
        <taxon>Eukaryota</taxon>
        <taxon>Viridiplantae</taxon>
        <taxon>Streptophyta</taxon>
        <taxon>Embryophyta</taxon>
        <taxon>Tracheophyta</taxon>
        <taxon>Spermatophyta</taxon>
        <taxon>Magnoliopsida</taxon>
        <taxon>eudicotyledons</taxon>
        <taxon>Gunneridae</taxon>
        <taxon>Pentapetalae</taxon>
        <taxon>asterids</taxon>
        <taxon>lamiids</taxon>
        <taxon>Lamiales</taxon>
        <taxon>Gesneriaceae</taxon>
        <taxon>Didymocarpoideae</taxon>
        <taxon>Trichosporeae</taxon>
        <taxon>Loxocarpinae</taxon>
        <taxon>Dorcoceras</taxon>
    </lineage>
</organism>
<accession>A0A2Z7AH48</accession>
<keyword evidence="3" id="KW-1185">Reference proteome</keyword>
<name>A0A2Z7AH48_9LAMI</name>
<reference evidence="2 3" key="1">
    <citation type="journal article" date="2015" name="Proc. Natl. Acad. Sci. U.S.A.">
        <title>The resurrection genome of Boea hygrometrica: A blueprint for survival of dehydration.</title>
        <authorList>
            <person name="Xiao L."/>
            <person name="Yang G."/>
            <person name="Zhang L."/>
            <person name="Yang X."/>
            <person name="Zhao S."/>
            <person name="Ji Z."/>
            <person name="Zhou Q."/>
            <person name="Hu M."/>
            <person name="Wang Y."/>
            <person name="Chen M."/>
            <person name="Xu Y."/>
            <person name="Jin H."/>
            <person name="Xiao X."/>
            <person name="Hu G."/>
            <person name="Bao F."/>
            <person name="Hu Y."/>
            <person name="Wan P."/>
            <person name="Li L."/>
            <person name="Deng X."/>
            <person name="Kuang T."/>
            <person name="Xiang C."/>
            <person name="Zhu J.K."/>
            <person name="Oliver M.J."/>
            <person name="He Y."/>
        </authorList>
    </citation>
    <scope>NUCLEOTIDE SEQUENCE [LARGE SCALE GENOMIC DNA]</scope>
    <source>
        <strain evidence="3">cv. XS01</strain>
    </source>
</reference>
<evidence type="ECO:0000313" key="2">
    <source>
        <dbReference type="EMBL" id="KZV21125.1"/>
    </source>
</evidence>
<feature type="region of interest" description="Disordered" evidence="1">
    <location>
        <begin position="1"/>
        <end position="28"/>
    </location>
</feature>
<dbReference type="EMBL" id="KV014937">
    <property type="protein sequence ID" value="KZV21125.1"/>
    <property type="molecule type" value="Genomic_DNA"/>
</dbReference>
<dbReference type="OrthoDB" id="1718686at2759"/>
<sequence>MPRRGGGRVGRQVVDEQRVSDSEEDVAQPIVPLRHRARQTEVEVEHLTRPDNMELVLARFERMNPPNFNGAEGGLAAEGCLEHMSGLFDRVQ</sequence>